<organism evidence="3 4">
    <name type="scientific">Gracilibacillus halotolerans</name>
    <dbReference type="NCBI Taxonomy" id="74386"/>
    <lineage>
        <taxon>Bacteria</taxon>
        <taxon>Bacillati</taxon>
        <taxon>Bacillota</taxon>
        <taxon>Bacilli</taxon>
        <taxon>Bacillales</taxon>
        <taxon>Bacillaceae</taxon>
        <taxon>Gracilibacillus</taxon>
    </lineage>
</organism>
<dbReference type="PIRSF" id="PIRSF004553">
    <property type="entry name" value="CHP00095"/>
    <property type="match status" value="1"/>
</dbReference>
<dbReference type="PANTHER" id="PTHR43542">
    <property type="entry name" value="METHYLTRANSFERASE"/>
    <property type="match status" value="1"/>
</dbReference>
<evidence type="ECO:0000313" key="3">
    <source>
        <dbReference type="EMBL" id="MBB6511337.1"/>
    </source>
</evidence>
<gene>
    <name evidence="3" type="ORF">GGQ92_000104</name>
</gene>
<keyword evidence="1 3" id="KW-0489">Methyltransferase</keyword>
<dbReference type="InterPro" id="IPR004398">
    <property type="entry name" value="RNA_MeTrfase_RsmD"/>
</dbReference>
<keyword evidence="2 3" id="KW-0808">Transferase</keyword>
<comment type="caution">
    <text evidence="3">The sequence shown here is derived from an EMBL/GenBank/DDBJ whole genome shotgun (WGS) entry which is preliminary data.</text>
</comment>
<dbReference type="InterPro" id="IPR029063">
    <property type="entry name" value="SAM-dependent_MTases_sf"/>
</dbReference>
<accession>A0A841RHK7</accession>
<proteinExistence type="predicted"/>
<dbReference type="InterPro" id="IPR002052">
    <property type="entry name" value="DNA_methylase_N6_adenine_CS"/>
</dbReference>
<dbReference type="CDD" id="cd02440">
    <property type="entry name" value="AdoMet_MTases"/>
    <property type="match status" value="1"/>
</dbReference>
<reference evidence="3 4" key="1">
    <citation type="submission" date="2020-08" db="EMBL/GenBank/DDBJ databases">
        <title>Genomic Encyclopedia of Type Strains, Phase IV (KMG-IV): sequencing the most valuable type-strain genomes for metagenomic binning, comparative biology and taxonomic classification.</title>
        <authorList>
            <person name="Goeker M."/>
        </authorList>
    </citation>
    <scope>NUCLEOTIDE SEQUENCE [LARGE SCALE GENOMIC DNA]</scope>
    <source>
        <strain evidence="3 4">DSM 11805</strain>
    </source>
</reference>
<dbReference type="PROSITE" id="PS00092">
    <property type="entry name" value="N6_MTASE"/>
    <property type="match status" value="1"/>
</dbReference>
<evidence type="ECO:0000256" key="1">
    <source>
        <dbReference type="ARBA" id="ARBA00022603"/>
    </source>
</evidence>
<evidence type="ECO:0000313" key="4">
    <source>
        <dbReference type="Proteomes" id="UP000572212"/>
    </source>
</evidence>
<name>A0A841RHK7_9BACI</name>
<dbReference type="GO" id="GO:0003676">
    <property type="term" value="F:nucleic acid binding"/>
    <property type="evidence" value="ECO:0007669"/>
    <property type="project" value="InterPro"/>
</dbReference>
<dbReference type="EMBL" id="JACHON010000001">
    <property type="protein sequence ID" value="MBB6511337.1"/>
    <property type="molecule type" value="Genomic_DNA"/>
</dbReference>
<dbReference type="SUPFAM" id="SSF53335">
    <property type="entry name" value="S-adenosyl-L-methionine-dependent methyltransferases"/>
    <property type="match status" value="1"/>
</dbReference>
<dbReference type="Proteomes" id="UP000572212">
    <property type="component" value="Unassembled WGS sequence"/>
</dbReference>
<dbReference type="NCBIfam" id="TIGR00095">
    <property type="entry name" value="16S rRNA (guanine(966)-N(2))-methyltransferase RsmD"/>
    <property type="match status" value="1"/>
</dbReference>
<dbReference type="Gene3D" id="3.40.50.150">
    <property type="entry name" value="Vaccinia Virus protein VP39"/>
    <property type="match status" value="1"/>
</dbReference>
<sequence length="189" mass="21487">MRIIAGKWKGHPVKAVPSNKTRPTGDKIREAIFQMIGPYFEGGNCLDLFAGSGALGLEALSRGMEKAILVDIQKNAVETIHHNVNRLHAEEITEVYRNDAFRALKALRKRELKFDLIFLDPPYHKVSYEKLLEAVVSSDIIKQDTYIVCEHDAEKNLTFSTDDISMIRREIYNKTTAITIFKKESINHA</sequence>
<keyword evidence="4" id="KW-1185">Reference proteome</keyword>
<dbReference type="RefSeq" id="WP_184243453.1">
    <property type="nucleotide sequence ID" value="NZ_BAAACU010000020.1"/>
</dbReference>
<evidence type="ECO:0000256" key="2">
    <source>
        <dbReference type="ARBA" id="ARBA00022679"/>
    </source>
</evidence>
<dbReference type="AlphaFoldDB" id="A0A841RHK7"/>
<protein>
    <submittedName>
        <fullName evidence="3">16S rRNA (Guanine966-N2)-methyltransferase</fullName>
        <ecNumber evidence="3">2.1.1.171</ecNumber>
    </submittedName>
</protein>
<dbReference type="EC" id="2.1.1.171" evidence="3"/>
<dbReference type="PANTHER" id="PTHR43542:SF1">
    <property type="entry name" value="METHYLTRANSFERASE"/>
    <property type="match status" value="1"/>
</dbReference>
<dbReference type="GO" id="GO:0052913">
    <property type="term" value="F:16S rRNA (guanine(966)-N(2))-methyltransferase activity"/>
    <property type="evidence" value="ECO:0007669"/>
    <property type="project" value="UniProtKB-EC"/>
</dbReference>
<dbReference type="Pfam" id="PF03602">
    <property type="entry name" value="Cons_hypoth95"/>
    <property type="match status" value="1"/>
</dbReference>